<sequence>MRLLARKTVSQQTYKAQIYVTLRPSVLDPAGTAVASGLQQQGYTGVEAVRIGKYIQLTLTTDTEASAREQVDRMCHQLLANPVIENYSFELQQLATTVGG</sequence>
<dbReference type="AlphaFoldDB" id="K9YSD9"/>
<evidence type="ECO:0000313" key="8">
    <source>
        <dbReference type="Proteomes" id="UP000010482"/>
    </source>
</evidence>
<comment type="catalytic activity">
    <reaction evidence="6">
        <text>N(2)-formyl-N(1)-(5-phospho-beta-D-ribosyl)glycinamide + L-glutamine + ATP + H2O = 2-formamido-N(1)-(5-O-phospho-beta-D-ribosyl)acetamidine + L-glutamate + ADP + phosphate + H(+)</text>
        <dbReference type="Rhea" id="RHEA:17129"/>
        <dbReference type="ChEBI" id="CHEBI:15377"/>
        <dbReference type="ChEBI" id="CHEBI:15378"/>
        <dbReference type="ChEBI" id="CHEBI:29985"/>
        <dbReference type="ChEBI" id="CHEBI:30616"/>
        <dbReference type="ChEBI" id="CHEBI:43474"/>
        <dbReference type="ChEBI" id="CHEBI:58359"/>
        <dbReference type="ChEBI" id="CHEBI:147286"/>
        <dbReference type="ChEBI" id="CHEBI:147287"/>
        <dbReference type="ChEBI" id="CHEBI:456216"/>
        <dbReference type="EC" id="6.3.5.3"/>
    </reaction>
</comment>
<keyword evidence="1 6" id="KW-0963">Cytoplasm</keyword>
<evidence type="ECO:0000313" key="7">
    <source>
        <dbReference type="EMBL" id="AFZ49240.1"/>
    </source>
</evidence>
<comment type="function">
    <text evidence="6">Part of the phosphoribosylformylglycinamidine synthase complex involved in the purines biosynthetic pathway. Catalyzes the ATP-dependent conversion of formylglycinamide ribonucleotide (FGAR) and glutamine to yield formylglycinamidine ribonucleotide (FGAM) and glutamate. The FGAM synthase complex is composed of three subunits. PurQ produces an ammonia molecule by converting glutamine to glutamate. PurL transfers the ammonia molecule to FGAR to form FGAM in an ATP-dependent manner. PurS interacts with PurQ and PurL and is thought to assist in the transfer of the ammonia molecule from PurQ to PurL.</text>
</comment>
<evidence type="ECO:0000256" key="6">
    <source>
        <dbReference type="HAMAP-Rule" id="MF_01926"/>
    </source>
</evidence>
<dbReference type="HOGENOM" id="CLU_164833_0_0_3"/>
<organism evidence="7 8">
    <name type="scientific">Dactylococcopsis salina (strain PCC 8305)</name>
    <name type="common">Myxobactron salinum</name>
    <dbReference type="NCBI Taxonomy" id="13035"/>
    <lineage>
        <taxon>Bacteria</taxon>
        <taxon>Bacillati</taxon>
        <taxon>Cyanobacteriota</taxon>
        <taxon>Cyanophyceae</taxon>
        <taxon>Nodosilineales</taxon>
        <taxon>Cymatolegaceae</taxon>
        <taxon>Dactylococcopsis</taxon>
    </lineage>
</organism>
<dbReference type="EMBL" id="CP003944">
    <property type="protein sequence ID" value="AFZ49240.1"/>
    <property type="molecule type" value="Genomic_DNA"/>
</dbReference>
<keyword evidence="4 6" id="KW-0658">Purine biosynthesis</keyword>
<evidence type="ECO:0000256" key="2">
    <source>
        <dbReference type="ARBA" id="ARBA00022598"/>
    </source>
</evidence>
<proteinExistence type="inferred from homology"/>
<comment type="similarity">
    <text evidence="6">Belongs to the PurS family.</text>
</comment>
<accession>K9YSD9</accession>
<name>K9YSD9_DACS8</name>
<keyword evidence="2 6" id="KW-0436">Ligase</keyword>
<dbReference type="HAMAP" id="MF_01926">
    <property type="entry name" value="PurS"/>
    <property type="match status" value="1"/>
</dbReference>
<dbReference type="EC" id="6.3.5.3" evidence="6"/>
<dbReference type="GO" id="GO:0006189">
    <property type="term" value="P:'de novo' IMP biosynthetic process"/>
    <property type="evidence" value="ECO:0007669"/>
    <property type="project" value="UniProtKB-UniRule"/>
</dbReference>
<protein>
    <recommendedName>
        <fullName evidence="6">Phosphoribosylformylglycinamidine synthase subunit PurS</fullName>
        <shortName evidence="6">FGAM synthase</shortName>
        <ecNumber evidence="6">6.3.5.3</ecNumber>
    </recommendedName>
    <alternativeName>
        <fullName evidence="6">Formylglycinamide ribonucleotide amidotransferase subunit III</fullName>
        <shortName evidence="6">FGAR amidotransferase III</shortName>
        <shortName evidence="6">FGAR-AT III</shortName>
    </alternativeName>
    <alternativeName>
        <fullName evidence="6">Phosphoribosylformylglycinamidine synthase subunit III</fullName>
    </alternativeName>
</protein>
<keyword evidence="5 6" id="KW-0067">ATP-binding</keyword>
<dbReference type="PANTHER" id="PTHR34696">
    <property type="entry name" value="PHOSPHORIBOSYLFORMYLGLYCINAMIDINE SYNTHASE SUBUNIT PURS"/>
    <property type="match status" value="1"/>
</dbReference>
<dbReference type="SUPFAM" id="SSF82697">
    <property type="entry name" value="PurS-like"/>
    <property type="match status" value="1"/>
</dbReference>
<dbReference type="eggNOG" id="COG1828">
    <property type="taxonomic scope" value="Bacteria"/>
</dbReference>
<dbReference type="Pfam" id="PF02700">
    <property type="entry name" value="PurS"/>
    <property type="match status" value="1"/>
</dbReference>
<dbReference type="Gene3D" id="3.30.1280.10">
    <property type="entry name" value="Phosphoribosylformylglycinamidine synthase subunit PurS"/>
    <property type="match status" value="1"/>
</dbReference>
<dbReference type="UniPathway" id="UPA00074">
    <property type="reaction ID" value="UER00128"/>
</dbReference>
<keyword evidence="3 6" id="KW-0547">Nucleotide-binding</keyword>
<comment type="pathway">
    <text evidence="6">Purine metabolism; IMP biosynthesis via de novo pathway; 5-amino-1-(5-phospho-D-ribosyl)imidazole from N(2)-formyl-N(1)-(5-phospho-D-ribosyl)glycinamide: step 1/2.</text>
</comment>
<reference evidence="7" key="1">
    <citation type="submission" date="2012-04" db="EMBL/GenBank/DDBJ databases">
        <title>Finished genome of Dactylococcopsis salina PCC 8305.</title>
        <authorList>
            <consortium name="US DOE Joint Genome Institute"/>
            <person name="Gugger M."/>
            <person name="Coursin T."/>
            <person name="Rippka R."/>
            <person name="Tandeau De Marsac N."/>
            <person name="Huntemann M."/>
            <person name="Wei C.-L."/>
            <person name="Han J."/>
            <person name="Detter J.C."/>
            <person name="Han C."/>
            <person name="Tapia R."/>
            <person name="Daligault H."/>
            <person name="Chen A."/>
            <person name="Krypides N."/>
            <person name="Mavromatis K."/>
            <person name="Markowitz V."/>
            <person name="Szeto E."/>
            <person name="Ivanova N."/>
            <person name="Ovchinnikova G."/>
            <person name="Pagani I."/>
            <person name="Pati A."/>
            <person name="Goodwin L."/>
            <person name="Peters L."/>
            <person name="Pitluck S."/>
            <person name="Woyke T."/>
            <person name="Kerfeld C."/>
        </authorList>
    </citation>
    <scope>NUCLEOTIDE SEQUENCE [LARGE SCALE GENOMIC DNA]</scope>
    <source>
        <strain evidence="7">PCC 8305</strain>
    </source>
</reference>
<dbReference type="Proteomes" id="UP000010482">
    <property type="component" value="Chromosome"/>
</dbReference>
<dbReference type="GO" id="GO:0005737">
    <property type="term" value="C:cytoplasm"/>
    <property type="evidence" value="ECO:0007669"/>
    <property type="project" value="UniProtKB-SubCell"/>
</dbReference>
<keyword evidence="8" id="KW-1185">Reference proteome</keyword>
<dbReference type="RefSeq" id="WP_015228253.1">
    <property type="nucleotide sequence ID" value="NC_019780.1"/>
</dbReference>
<comment type="subunit">
    <text evidence="6">Part of the FGAM synthase complex composed of 1 PurL, 1 PurQ and 2 PurS subunits.</text>
</comment>
<dbReference type="PANTHER" id="PTHR34696:SF1">
    <property type="entry name" value="PHOSPHORIBOSYLFORMYLGLYCINAMIDINE SYNTHASE SUBUNIT PURS"/>
    <property type="match status" value="1"/>
</dbReference>
<evidence type="ECO:0000256" key="1">
    <source>
        <dbReference type="ARBA" id="ARBA00022490"/>
    </source>
</evidence>
<dbReference type="InterPro" id="IPR036604">
    <property type="entry name" value="PurS-like_sf"/>
</dbReference>
<dbReference type="PATRIC" id="fig|13035.3.peg.514"/>
<evidence type="ECO:0000256" key="3">
    <source>
        <dbReference type="ARBA" id="ARBA00022741"/>
    </source>
</evidence>
<dbReference type="KEGG" id="dsl:Dacsa_0452"/>
<dbReference type="InterPro" id="IPR003850">
    <property type="entry name" value="PurS"/>
</dbReference>
<dbReference type="GO" id="GO:0005524">
    <property type="term" value="F:ATP binding"/>
    <property type="evidence" value="ECO:0007669"/>
    <property type="project" value="UniProtKB-UniRule"/>
</dbReference>
<dbReference type="STRING" id="13035.Dacsa_0452"/>
<evidence type="ECO:0000256" key="5">
    <source>
        <dbReference type="ARBA" id="ARBA00022840"/>
    </source>
</evidence>
<gene>
    <name evidence="6" type="primary">purS</name>
    <name evidence="7" type="ORF">Dacsa_0452</name>
</gene>
<evidence type="ECO:0000256" key="4">
    <source>
        <dbReference type="ARBA" id="ARBA00022755"/>
    </source>
</evidence>
<comment type="subcellular location">
    <subcellularLocation>
        <location evidence="6">Cytoplasm</location>
    </subcellularLocation>
</comment>
<dbReference type="OrthoDB" id="9799101at2"/>
<dbReference type="NCBIfam" id="NF004630">
    <property type="entry name" value="PRK05974.1"/>
    <property type="match status" value="1"/>
</dbReference>
<dbReference type="NCBIfam" id="TIGR00302">
    <property type="entry name" value="phosphoribosylformylglycinamidine synthase subunit PurS"/>
    <property type="match status" value="1"/>
</dbReference>
<dbReference type="GO" id="GO:0004642">
    <property type="term" value="F:phosphoribosylformylglycinamidine synthase activity"/>
    <property type="evidence" value="ECO:0007669"/>
    <property type="project" value="UniProtKB-UniRule"/>
</dbReference>